<dbReference type="Proteomes" id="UP001142317">
    <property type="component" value="Unassembled WGS sequence"/>
</dbReference>
<dbReference type="EMBL" id="BSEO01000001">
    <property type="protein sequence ID" value="GLJ79027.1"/>
    <property type="molecule type" value="Genomic_DNA"/>
</dbReference>
<organism evidence="3 4">
    <name type="scientific">Microbacterium imperiale</name>
    <dbReference type="NCBI Taxonomy" id="33884"/>
    <lineage>
        <taxon>Bacteria</taxon>
        <taxon>Bacillati</taxon>
        <taxon>Actinomycetota</taxon>
        <taxon>Actinomycetes</taxon>
        <taxon>Micrococcales</taxon>
        <taxon>Microbacteriaceae</taxon>
        <taxon>Microbacterium</taxon>
    </lineage>
</organism>
<protein>
    <recommendedName>
        <fullName evidence="2">DUF4440 domain-containing protein</fullName>
    </recommendedName>
</protein>
<keyword evidence="4" id="KW-1185">Reference proteome</keyword>
<dbReference type="InterPro" id="IPR032710">
    <property type="entry name" value="NTF2-like_dom_sf"/>
</dbReference>
<dbReference type="RefSeq" id="WP_210004791.1">
    <property type="nucleotide sequence ID" value="NZ_BSEO01000001.1"/>
</dbReference>
<evidence type="ECO:0000256" key="1">
    <source>
        <dbReference type="SAM" id="MobiDB-lite"/>
    </source>
</evidence>
<gene>
    <name evidence="3" type="ORF">GCM10017586_07090</name>
</gene>
<reference evidence="3" key="2">
    <citation type="submission" date="2023-01" db="EMBL/GenBank/DDBJ databases">
        <authorList>
            <person name="Sun Q."/>
            <person name="Evtushenko L."/>
        </authorList>
    </citation>
    <scope>NUCLEOTIDE SEQUENCE</scope>
    <source>
        <strain evidence="3">VKM Ac-1447</strain>
    </source>
</reference>
<dbReference type="SUPFAM" id="SSF54427">
    <property type="entry name" value="NTF2-like"/>
    <property type="match status" value="1"/>
</dbReference>
<reference evidence="3" key="1">
    <citation type="journal article" date="2014" name="Int. J. Syst. Evol. Microbiol.">
        <title>Complete genome sequence of Corynebacterium casei LMG S-19264T (=DSM 44701T), isolated from a smear-ripened cheese.</title>
        <authorList>
            <consortium name="US DOE Joint Genome Institute (JGI-PGF)"/>
            <person name="Walter F."/>
            <person name="Albersmeier A."/>
            <person name="Kalinowski J."/>
            <person name="Ruckert C."/>
        </authorList>
    </citation>
    <scope>NUCLEOTIDE SEQUENCE</scope>
    <source>
        <strain evidence="3">VKM Ac-1447</strain>
    </source>
</reference>
<feature type="region of interest" description="Disordered" evidence="1">
    <location>
        <begin position="105"/>
        <end position="124"/>
    </location>
</feature>
<proteinExistence type="predicted"/>
<accession>A0A9W6HEV9</accession>
<feature type="domain" description="DUF4440" evidence="2">
    <location>
        <begin position="12"/>
        <end position="105"/>
    </location>
</feature>
<sequence length="124" mass="13989">MIDTITDVADRIRDAEIALLTSSVRQDARRLRELLHPDFTEIGRSGRMWTRADLLVDLVEEPTRATPDTDEWTFQPLGADAVLVTFRVIAGSRISRHSSIWDTTGDEPTLRFHQGTDLSDGTRP</sequence>
<comment type="caution">
    <text evidence="3">The sequence shown here is derived from an EMBL/GenBank/DDBJ whole genome shotgun (WGS) entry which is preliminary data.</text>
</comment>
<name>A0A9W6HEV9_9MICO</name>
<dbReference type="InterPro" id="IPR027843">
    <property type="entry name" value="DUF4440"/>
</dbReference>
<evidence type="ECO:0000313" key="3">
    <source>
        <dbReference type="EMBL" id="GLJ79027.1"/>
    </source>
</evidence>
<evidence type="ECO:0000259" key="2">
    <source>
        <dbReference type="Pfam" id="PF14534"/>
    </source>
</evidence>
<dbReference type="Pfam" id="PF14534">
    <property type="entry name" value="DUF4440"/>
    <property type="match status" value="1"/>
</dbReference>
<dbReference type="Gene3D" id="3.10.450.50">
    <property type="match status" value="1"/>
</dbReference>
<dbReference type="AlphaFoldDB" id="A0A9W6HEV9"/>
<evidence type="ECO:0000313" key="4">
    <source>
        <dbReference type="Proteomes" id="UP001142317"/>
    </source>
</evidence>